<gene>
    <name evidence="7" type="ORF">MAG551_01203</name>
</gene>
<evidence type="ECO:0000313" key="8">
    <source>
        <dbReference type="Proteomes" id="UP000722750"/>
    </source>
</evidence>
<dbReference type="PROSITE" id="PS50293">
    <property type="entry name" value="TPR_REGION"/>
    <property type="match status" value="3"/>
</dbReference>
<dbReference type="Pfam" id="PF13369">
    <property type="entry name" value="Transglut_core2"/>
    <property type="match status" value="1"/>
</dbReference>
<feature type="repeat" description="TPR" evidence="4">
    <location>
        <begin position="515"/>
        <end position="548"/>
    </location>
</feature>
<dbReference type="Pfam" id="PF13432">
    <property type="entry name" value="TPR_16"/>
    <property type="match status" value="1"/>
</dbReference>
<keyword evidence="5" id="KW-0812">Transmembrane</keyword>
<comment type="similarity">
    <text evidence="1">Belongs to the UPF0162 family.</text>
</comment>
<evidence type="ECO:0000259" key="6">
    <source>
        <dbReference type="Pfam" id="PF13369"/>
    </source>
</evidence>
<dbReference type="Gene3D" id="1.25.40.10">
    <property type="entry name" value="Tetratricopeptide repeat domain"/>
    <property type="match status" value="4"/>
</dbReference>
<protein>
    <submittedName>
        <fullName evidence="7">Photosystem I assembly protein Ycf3</fullName>
    </submittedName>
</protein>
<proteinExistence type="inferred from homology"/>
<feature type="repeat" description="TPR" evidence="4">
    <location>
        <begin position="481"/>
        <end position="514"/>
    </location>
</feature>
<keyword evidence="5" id="KW-0472">Membrane</keyword>
<dbReference type="PANTHER" id="PTHR44858:SF1">
    <property type="entry name" value="UDP-N-ACETYLGLUCOSAMINE--PEPTIDE N-ACETYLGLUCOSAMINYLTRANSFERASE SPINDLY-RELATED"/>
    <property type="match status" value="1"/>
</dbReference>
<dbReference type="InterPro" id="IPR011990">
    <property type="entry name" value="TPR-like_helical_dom_sf"/>
</dbReference>
<dbReference type="SMART" id="SM00028">
    <property type="entry name" value="TPR"/>
    <property type="match status" value="9"/>
</dbReference>
<organism evidence="7 8">
    <name type="scientific">Candidatus Scalindua arabica</name>
    <dbReference type="NCBI Taxonomy" id="1127984"/>
    <lineage>
        <taxon>Bacteria</taxon>
        <taxon>Pseudomonadati</taxon>
        <taxon>Planctomycetota</taxon>
        <taxon>Candidatus Brocadiia</taxon>
        <taxon>Candidatus Brocadiales</taxon>
        <taxon>Candidatus Scalinduaceae</taxon>
        <taxon>Candidatus Scalindua</taxon>
    </lineage>
</organism>
<comment type="caution">
    <text evidence="7">The sequence shown here is derived from an EMBL/GenBank/DDBJ whole genome shotgun (WGS) entry which is preliminary data.</text>
</comment>
<dbReference type="AlphaFoldDB" id="A0A942A0J9"/>
<keyword evidence="3 4" id="KW-0802">TPR repeat</keyword>
<sequence>MRFYTVKTTKKSSNGRIRAIWFIKVLVSVLLACCNTAITLAENNIVDNLQVIQHGQAQHSDNKLFQDLIQIDEQLLNIAETSLLIAKEEYSEIKIRDYVECVDWYARMIKARIMKNDEPETLINTINEFLFDELGFTYVQTGNLEDLYLNKVIDGRKGNCIGLSILYLSITERLKLPFFGVNVPEHIFVRYDDGKKRINIEMGHRGMSLSDTFYVTHSIERFDKKSVEDGCFLMNLNKKEVISDVFLNRSKIRRERGNHREALDDCNKAILLNSRNPGAYCNRGVIFEKMEMIPEAIENYSLAISLNHKYASAYYNRGSIFGVKGEYGKAIEDFGEAISINPAFTLSYFNRAIALKKIGEIEKAIQDYNKVIEIEPSHAQAFCNRGVAFTEAGRLDDAINDFNKAIALDPNLSDAYFSRAIFFADVGKPKEAVEDFGKCISLSPGKTFAYYLRAKMYKEMDEAEKAIQDFSKAIIIRPSYAGFYTERGILLLQIGRIDEAITDFDKSLELFPVNPVALRFRGESFKEKGQFVKAVEDFKMFLEIVPDAPVADIIRNEIQELQ</sequence>
<dbReference type="InterPro" id="IPR050498">
    <property type="entry name" value="Ycf3"/>
</dbReference>
<accession>A0A942A0J9</accession>
<evidence type="ECO:0000256" key="2">
    <source>
        <dbReference type="ARBA" id="ARBA00022737"/>
    </source>
</evidence>
<evidence type="ECO:0000256" key="4">
    <source>
        <dbReference type="PROSITE-ProRule" id="PRU00339"/>
    </source>
</evidence>
<evidence type="ECO:0000256" key="1">
    <source>
        <dbReference type="ARBA" id="ARBA00007100"/>
    </source>
</evidence>
<dbReference type="SUPFAM" id="SSF48452">
    <property type="entry name" value="TPR-like"/>
    <property type="match status" value="1"/>
</dbReference>
<name>A0A942A0J9_9BACT</name>
<keyword evidence="5" id="KW-1133">Transmembrane helix</keyword>
<dbReference type="EMBL" id="JAANXD010000050">
    <property type="protein sequence ID" value="MBS1258150.1"/>
    <property type="molecule type" value="Genomic_DNA"/>
</dbReference>
<feature type="repeat" description="TPR" evidence="4">
    <location>
        <begin position="413"/>
        <end position="446"/>
    </location>
</feature>
<evidence type="ECO:0000256" key="3">
    <source>
        <dbReference type="ARBA" id="ARBA00022803"/>
    </source>
</evidence>
<feature type="transmembrane region" description="Helical" evidence="5">
    <location>
        <begin position="21"/>
        <end position="41"/>
    </location>
</feature>
<feature type="repeat" description="TPR" evidence="4">
    <location>
        <begin position="311"/>
        <end position="344"/>
    </location>
</feature>
<evidence type="ECO:0000256" key="5">
    <source>
        <dbReference type="SAM" id="Phobius"/>
    </source>
</evidence>
<dbReference type="PROSITE" id="PS50005">
    <property type="entry name" value="TPR"/>
    <property type="match status" value="7"/>
</dbReference>
<dbReference type="InterPro" id="IPR032698">
    <property type="entry name" value="SirB1_N"/>
</dbReference>
<keyword evidence="2" id="KW-0677">Repeat</keyword>
<dbReference type="Pfam" id="PF13181">
    <property type="entry name" value="TPR_8"/>
    <property type="match status" value="2"/>
</dbReference>
<feature type="repeat" description="TPR" evidence="4">
    <location>
        <begin position="379"/>
        <end position="412"/>
    </location>
</feature>
<dbReference type="PANTHER" id="PTHR44858">
    <property type="entry name" value="TETRATRICOPEPTIDE REPEAT PROTEIN 6"/>
    <property type="match status" value="1"/>
</dbReference>
<feature type="repeat" description="TPR" evidence="4">
    <location>
        <begin position="345"/>
        <end position="378"/>
    </location>
</feature>
<evidence type="ECO:0000313" key="7">
    <source>
        <dbReference type="EMBL" id="MBS1258150.1"/>
    </source>
</evidence>
<feature type="repeat" description="TPR" evidence="4">
    <location>
        <begin position="447"/>
        <end position="480"/>
    </location>
</feature>
<feature type="domain" description="Protein SirB1 N-terminal" evidence="6">
    <location>
        <begin position="100"/>
        <end position="210"/>
    </location>
</feature>
<dbReference type="Proteomes" id="UP000722750">
    <property type="component" value="Unassembled WGS sequence"/>
</dbReference>
<dbReference type="InterPro" id="IPR019734">
    <property type="entry name" value="TPR_rpt"/>
</dbReference>
<dbReference type="Pfam" id="PF00515">
    <property type="entry name" value="TPR_1"/>
    <property type="match status" value="3"/>
</dbReference>
<reference evidence="7" key="1">
    <citation type="journal article" date="2021" name="ISME J.">
        <title>Fine-scale metabolic discontinuity in a stratified prokaryote microbiome of a Red Sea deep halocline.</title>
        <authorList>
            <person name="Michoud G."/>
            <person name="Ngugi D.K."/>
            <person name="Barozzi A."/>
            <person name="Merlino G."/>
            <person name="Calleja M.L."/>
            <person name="Delgado-Huertas A."/>
            <person name="Moran X.A.G."/>
            <person name="Daffonchio D."/>
        </authorList>
    </citation>
    <scope>NUCLEOTIDE SEQUENCE</scope>
    <source>
        <strain evidence="7">SuakinDeep_MAG55_1</strain>
    </source>
</reference>